<dbReference type="PANTHER" id="PTHR43232">
    <property type="entry name" value="MOLYBDENUM COFACTOR BIOSYNTHESIS PROTEIN B"/>
    <property type="match status" value="1"/>
</dbReference>
<accession>A0ABS5T3W4</accession>
<reference evidence="4 5" key="1">
    <citation type="submission" date="2020-04" db="EMBL/GenBank/DDBJ databases">
        <title>Genome sequencing of Rosenbergiella species.</title>
        <authorList>
            <person name="Alvarez-Perez S."/>
            <person name="Lievens B."/>
        </authorList>
    </citation>
    <scope>NUCLEOTIDE SEQUENCE [LARGE SCALE GENOMIC DNA]</scope>
    <source>
        <strain evidence="4 5">CdVSA20.1</strain>
    </source>
</reference>
<dbReference type="PIRSF" id="PIRSF006443">
    <property type="entry name" value="MoaB"/>
    <property type="match status" value="1"/>
</dbReference>
<comment type="function">
    <text evidence="2">May be involved in the biosynthesis of molybdopterin.</text>
</comment>
<dbReference type="InterPro" id="IPR036425">
    <property type="entry name" value="MoaB/Mog-like_dom_sf"/>
</dbReference>
<feature type="domain" description="MoaB/Mog" evidence="3">
    <location>
        <begin position="14"/>
        <end position="158"/>
    </location>
</feature>
<comment type="caution">
    <text evidence="4">The sequence shown here is derived from an EMBL/GenBank/DDBJ whole genome shotgun (WGS) entry which is preliminary data.</text>
</comment>
<dbReference type="Proteomes" id="UP000786875">
    <property type="component" value="Unassembled WGS sequence"/>
</dbReference>
<proteinExistence type="inferred from homology"/>
<evidence type="ECO:0000313" key="5">
    <source>
        <dbReference type="Proteomes" id="UP000786875"/>
    </source>
</evidence>
<keyword evidence="2" id="KW-0501">Molybdenum cofactor biosynthesis</keyword>
<organism evidence="4 5">
    <name type="scientific">Rosenbergiella australiborealis</name>
    <dbReference type="NCBI Taxonomy" id="1544696"/>
    <lineage>
        <taxon>Bacteria</taxon>
        <taxon>Pseudomonadati</taxon>
        <taxon>Pseudomonadota</taxon>
        <taxon>Gammaproteobacteria</taxon>
        <taxon>Enterobacterales</taxon>
        <taxon>Erwiniaceae</taxon>
        <taxon>Rosenbergiella</taxon>
    </lineage>
</organism>
<evidence type="ECO:0000259" key="3">
    <source>
        <dbReference type="SMART" id="SM00852"/>
    </source>
</evidence>
<evidence type="ECO:0000256" key="2">
    <source>
        <dbReference type="PIRNR" id="PIRNR006443"/>
    </source>
</evidence>
<dbReference type="RefSeq" id="WP_214212830.1">
    <property type="nucleotide sequence ID" value="NZ_JABBFO010000004.1"/>
</dbReference>
<sequence>MGEQHEKKPSLNIAIITVSNHRTQDNDTSGDYLQQAVELAGHRVSERSICPDNRYALRAIVSQAIASEHLQVVLVNGGTGFHEQNSTPEALIPLFDKEINGFGELFRMLSFEQIQQSTLQSRAIAGLANKTVIFAFPGSTSACQLAWEQIIDTQLDASTKPCNFVSQLKKVKE</sequence>
<dbReference type="InterPro" id="IPR012245">
    <property type="entry name" value="MoaB"/>
</dbReference>
<protein>
    <recommendedName>
        <fullName evidence="1 2">Molybdenum cofactor biosynthesis protein B</fullName>
    </recommendedName>
</protein>
<dbReference type="SMART" id="SM00852">
    <property type="entry name" value="MoCF_biosynth"/>
    <property type="match status" value="1"/>
</dbReference>
<dbReference type="CDD" id="cd00886">
    <property type="entry name" value="MogA_MoaB"/>
    <property type="match status" value="1"/>
</dbReference>
<dbReference type="SUPFAM" id="SSF53218">
    <property type="entry name" value="Molybdenum cofactor biosynthesis proteins"/>
    <property type="match status" value="1"/>
</dbReference>
<dbReference type="InterPro" id="IPR013484">
    <property type="entry name" value="MoaB_proteobac"/>
</dbReference>
<dbReference type="EMBL" id="JABBFO010000004">
    <property type="protein sequence ID" value="MBT0727016.1"/>
    <property type="molecule type" value="Genomic_DNA"/>
</dbReference>
<name>A0ABS5T3W4_9GAMM</name>
<comment type="similarity">
    <text evidence="2">Belongs to the MoaB/Mog family.</text>
</comment>
<dbReference type="InterPro" id="IPR001453">
    <property type="entry name" value="MoaB/Mog_dom"/>
</dbReference>
<comment type="pathway">
    <text evidence="2">Cofactor biosynthesis; molybdopterin biosynthesis.</text>
</comment>
<dbReference type="PANTHER" id="PTHR43232:SF2">
    <property type="entry name" value="MOLYBDENUM COFACTOR BIOSYNTHESIS PROTEIN B"/>
    <property type="match status" value="1"/>
</dbReference>
<keyword evidence="5" id="KW-1185">Reference proteome</keyword>
<dbReference type="NCBIfam" id="TIGR00177">
    <property type="entry name" value="molyb_syn"/>
    <property type="match status" value="1"/>
</dbReference>
<gene>
    <name evidence="4" type="primary">moaB</name>
    <name evidence="4" type="ORF">HGT73_06380</name>
</gene>
<dbReference type="Pfam" id="PF00994">
    <property type="entry name" value="MoCF_biosynth"/>
    <property type="match status" value="1"/>
</dbReference>
<dbReference type="NCBIfam" id="TIGR02667">
    <property type="entry name" value="moaB_proteo"/>
    <property type="match status" value="1"/>
</dbReference>
<evidence type="ECO:0000256" key="1">
    <source>
        <dbReference type="ARBA" id="ARBA00015262"/>
    </source>
</evidence>
<evidence type="ECO:0000313" key="4">
    <source>
        <dbReference type="EMBL" id="MBT0727016.1"/>
    </source>
</evidence>
<dbReference type="Gene3D" id="3.40.980.10">
    <property type="entry name" value="MoaB/Mog-like domain"/>
    <property type="match status" value="1"/>
</dbReference>